<keyword evidence="3 7" id="KW-0963">Cytoplasm</keyword>
<evidence type="ECO:0000256" key="1">
    <source>
        <dbReference type="ARBA" id="ARBA00004496"/>
    </source>
</evidence>
<dbReference type="EMBL" id="JACEZT010000005">
    <property type="protein sequence ID" value="MBA5637241.1"/>
    <property type="molecule type" value="Genomic_DNA"/>
</dbReference>
<feature type="binding site" evidence="7">
    <location>
        <begin position="59"/>
        <end position="64"/>
    </location>
    <ligand>
        <name>ATP</name>
        <dbReference type="ChEBI" id="CHEBI:30616"/>
    </ligand>
</feature>
<proteinExistence type="inferred from homology"/>
<dbReference type="PANTHER" id="PTHR48102:SF3">
    <property type="entry name" value="ATP-DEPENDENT PROTEASE ATPASE SUBUNIT HSLU"/>
    <property type="match status" value="1"/>
</dbReference>
<dbReference type="GO" id="GO:0036402">
    <property type="term" value="F:proteasome-activating activity"/>
    <property type="evidence" value="ECO:0007669"/>
    <property type="project" value="UniProtKB-UniRule"/>
</dbReference>
<feature type="binding site" evidence="7">
    <location>
        <position position="257"/>
    </location>
    <ligand>
        <name>ATP</name>
        <dbReference type="ChEBI" id="CHEBI:30616"/>
    </ligand>
</feature>
<feature type="binding site" evidence="7">
    <location>
        <position position="394"/>
    </location>
    <ligand>
        <name>ATP</name>
        <dbReference type="ChEBI" id="CHEBI:30616"/>
    </ligand>
</feature>
<dbReference type="Pfam" id="PF07724">
    <property type="entry name" value="AAA_2"/>
    <property type="match status" value="1"/>
</dbReference>
<dbReference type="GO" id="GO:0005524">
    <property type="term" value="F:ATP binding"/>
    <property type="evidence" value="ECO:0007669"/>
    <property type="project" value="UniProtKB-UniRule"/>
</dbReference>
<evidence type="ECO:0000256" key="5">
    <source>
        <dbReference type="ARBA" id="ARBA00022840"/>
    </source>
</evidence>
<evidence type="ECO:0000256" key="7">
    <source>
        <dbReference type="HAMAP-Rule" id="MF_00249"/>
    </source>
</evidence>
<dbReference type="FunFam" id="3.40.50.300:FF:000213">
    <property type="entry name" value="ATP-dependent protease ATPase subunit HslU"/>
    <property type="match status" value="1"/>
</dbReference>
<feature type="binding site" evidence="7">
    <location>
        <position position="17"/>
    </location>
    <ligand>
        <name>ATP</name>
        <dbReference type="ChEBI" id="CHEBI:30616"/>
    </ligand>
</feature>
<dbReference type="SMART" id="SM01086">
    <property type="entry name" value="ClpB_D2-small"/>
    <property type="match status" value="1"/>
</dbReference>
<dbReference type="CDD" id="cd19498">
    <property type="entry name" value="RecA-like_HslU"/>
    <property type="match status" value="1"/>
</dbReference>
<feature type="domain" description="Clp ATPase C-terminal" evidence="9">
    <location>
        <begin position="336"/>
        <end position="435"/>
    </location>
</feature>
<dbReference type="FunFam" id="3.40.50.300:FF:000220">
    <property type="entry name" value="ATP-dependent protease ATPase subunit HslU"/>
    <property type="match status" value="1"/>
</dbReference>
<evidence type="ECO:0000256" key="6">
    <source>
        <dbReference type="ARBA" id="ARBA00023186"/>
    </source>
</evidence>
<dbReference type="Gene3D" id="1.10.8.60">
    <property type="match status" value="1"/>
</dbReference>
<keyword evidence="6 7" id="KW-0143">Chaperone</keyword>
<evidence type="ECO:0000256" key="4">
    <source>
        <dbReference type="ARBA" id="ARBA00022741"/>
    </source>
</evidence>
<organism evidence="10 11">
    <name type="scientific">Rugamonas brunnea</name>
    <dbReference type="NCBI Taxonomy" id="2758569"/>
    <lineage>
        <taxon>Bacteria</taxon>
        <taxon>Pseudomonadati</taxon>
        <taxon>Pseudomonadota</taxon>
        <taxon>Betaproteobacteria</taxon>
        <taxon>Burkholderiales</taxon>
        <taxon>Oxalobacteraceae</taxon>
        <taxon>Telluria group</taxon>
        <taxon>Rugamonas</taxon>
    </lineage>
</organism>
<dbReference type="InterPro" id="IPR019489">
    <property type="entry name" value="Clp_ATPase_C"/>
</dbReference>
<dbReference type="Pfam" id="PF00004">
    <property type="entry name" value="AAA"/>
    <property type="match status" value="1"/>
</dbReference>
<dbReference type="Gene3D" id="1.10.8.10">
    <property type="entry name" value="DNA helicase RuvA subunit, C-terminal domain"/>
    <property type="match status" value="1"/>
</dbReference>
<dbReference type="SUPFAM" id="SSF52540">
    <property type="entry name" value="P-loop containing nucleoside triphosphate hydrolases"/>
    <property type="match status" value="1"/>
</dbReference>
<comment type="function">
    <text evidence="7">ATPase subunit of a proteasome-like degradation complex; this subunit has chaperone activity. The binding of ATP and its subsequent hydrolysis by HslU are essential for unfolding of protein substrates subsequently hydrolyzed by HslV. HslU recognizes the N-terminal part of its protein substrates and unfolds these before they are guided to HslV for hydrolysis.</text>
</comment>
<keyword evidence="4 7" id="KW-0547">Nucleotide-binding</keyword>
<reference evidence="10 11" key="1">
    <citation type="submission" date="2020-07" db="EMBL/GenBank/DDBJ databases">
        <title>Novel species isolated from subtropical streams in China.</title>
        <authorList>
            <person name="Lu H."/>
        </authorList>
    </citation>
    <scope>NUCLEOTIDE SEQUENCE [LARGE SCALE GENOMIC DNA]</scope>
    <source>
        <strain evidence="10 11">LX20W</strain>
    </source>
</reference>
<dbReference type="InterPro" id="IPR003593">
    <property type="entry name" value="AAA+_ATPase"/>
</dbReference>
<dbReference type="AlphaFoldDB" id="A0A7W2IB93"/>
<dbReference type="GO" id="GO:0008233">
    <property type="term" value="F:peptidase activity"/>
    <property type="evidence" value="ECO:0007669"/>
    <property type="project" value="UniProtKB-KW"/>
</dbReference>
<accession>A0A7W2IB93</accession>
<dbReference type="NCBIfam" id="TIGR00390">
    <property type="entry name" value="hslU"/>
    <property type="match status" value="1"/>
</dbReference>
<dbReference type="InterPro" id="IPR027417">
    <property type="entry name" value="P-loop_NTPase"/>
</dbReference>
<feature type="domain" description="AAA+ ATPase" evidence="8">
    <location>
        <begin position="48"/>
        <end position="333"/>
    </location>
</feature>
<dbReference type="InterPro" id="IPR050052">
    <property type="entry name" value="ATP-dep_Clp_protease_ClpX"/>
</dbReference>
<protein>
    <recommendedName>
        <fullName evidence="7">ATP-dependent protease ATPase subunit HslU</fullName>
    </recommendedName>
    <alternativeName>
        <fullName evidence="7">Unfoldase HslU</fullName>
    </alternativeName>
</protein>
<dbReference type="PANTHER" id="PTHR48102">
    <property type="entry name" value="ATP-DEPENDENT CLP PROTEASE ATP-BINDING SUBUNIT CLPX-LIKE, MITOCHONDRIAL-RELATED"/>
    <property type="match status" value="1"/>
</dbReference>
<keyword evidence="11" id="KW-1185">Reference proteome</keyword>
<comment type="subunit">
    <text evidence="7">A double ring-shaped homohexamer of HslV is capped on each side by a ring-shaped HslU homohexamer. The assembly of the HslU/HslV complex is dependent on binding of ATP.</text>
</comment>
<evidence type="ECO:0000313" key="11">
    <source>
        <dbReference type="Proteomes" id="UP000534388"/>
    </source>
</evidence>
<dbReference type="FunFam" id="1.10.8.10:FF:000028">
    <property type="entry name" value="ATP-dependent protease ATPase subunit HslU"/>
    <property type="match status" value="1"/>
</dbReference>
<keyword evidence="10" id="KW-0645">Protease</keyword>
<comment type="subcellular location">
    <subcellularLocation>
        <location evidence="1 7">Cytoplasm</location>
    </subcellularLocation>
</comment>
<evidence type="ECO:0000256" key="2">
    <source>
        <dbReference type="ARBA" id="ARBA00009771"/>
    </source>
</evidence>
<dbReference type="NCBIfam" id="NF003544">
    <property type="entry name" value="PRK05201.1"/>
    <property type="match status" value="1"/>
</dbReference>
<evidence type="ECO:0000313" key="10">
    <source>
        <dbReference type="EMBL" id="MBA5637241.1"/>
    </source>
</evidence>
<name>A0A7W2IB93_9BURK</name>
<dbReference type="InterPro" id="IPR004491">
    <property type="entry name" value="HslU"/>
</dbReference>
<keyword evidence="5 7" id="KW-0067">ATP-binding</keyword>
<comment type="similarity">
    <text evidence="2 7">Belongs to the ClpX chaperone family. HslU subfamily.</text>
</comment>
<feature type="binding site" evidence="7">
    <location>
        <position position="322"/>
    </location>
    <ligand>
        <name>ATP</name>
        <dbReference type="ChEBI" id="CHEBI:30616"/>
    </ligand>
</feature>
<sequence length="444" mass="49388">MNMTPQEIVGELDKHVVGQAKAKRAVAIALRNRWRRQQVAEPLRHEITPKNILMIGPTGVGKTEIARRLAKLADAPFIKIEATKFTEVGYVGRDVDTIIRDLIDIGVKQTRSAEMAKVRARAEDAAEDRVIDILVPPARDFGFNTASSEPQAGDATRQTFRKRLRQGELDDKEIELELAEGSPQMEIMAPPGMEEMTEQIKTMFSGIGGGRKKSRKLKIKDAMKLLVDEEAAKLINEDEMKQKAIQNVEQNGIVFLDEIDKIASRSEVGGADVSRAGVQRDLLPLVEGTTVNTKYGMIRTDHILFIASGAFHLAKPSDLIPELQGRFPIRVELESLSIADFERILTSTDACLTKQYEALLATEDVKLEFAPDGINRLAEIAFSVNERTENIGARRLYTVMEKLLEEISFTATETSDKLITIDAAYVNARLDALAVNEDLSRYVL</sequence>
<dbReference type="GO" id="GO:0016887">
    <property type="term" value="F:ATP hydrolysis activity"/>
    <property type="evidence" value="ECO:0007669"/>
    <property type="project" value="InterPro"/>
</dbReference>
<evidence type="ECO:0000256" key="3">
    <source>
        <dbReference type="ARBA" id="ARBA00022490"/>
    </source>
</evidence>
<dbReference type="HAMAP" id="MF_00249">
    <property type="entry name" value="HslU"/>
    <property type="match status" value="1"/>
</dbReference>
<keyword evidence="10" id="KW-0378">Hydrolase</keyword>
<gene>
    <name evidence="7 10" type="primary">hslU</name>
    <name evidence="10" type="ORF">H3H37_09250</name>
</gene>
<evidence type="ECO:0000259" key="9">
    <source>
        <dbReference type="SMART" id="SM01086"/>
    </source>
</evidence>
<evidence type="ECO:0000259" key="8">
    <source>
        <dbReference type="SMART" id="SM00382"/>
    </source>
</evidence>
<dbReference type="SMART" id="SM00382">
    <property type="entry name" value="AAA"/>
    <property type="match status" value="1"/>
</dbReference>
<dbReference type="GO" id="GO:0043335">
    <property type="term" value="P:protein unfolding"/>
    <property type="evidence" value="ECO:0007669"/>
    <property type="project" value="UniProtKB-UniRule"/>
</dbReference>
<dbReference type="GO" id="GO:0009376">
    <property type="term" value="C:HslUV protease complex"/>
    <property type="evidence" value="ECO:0007669"/>
    <property type="project" value="UniProtKB-UniRule"/>
</dbReference>
<dbReference type="Proteomes" id="UP000534388">
    <property type="component" value="Unassembled WGS sequence"/>
</dbReference>
<dbReference type="RefSeq" id="WP_182161715.1">
    <property type="nucleotide sequence ID" value="NZ_JACEZT010000005.1"/>
</dbReference>
<dbReference type="InterPro" id="IPR003959">
    <property type="entry name" value="ATPase_AAA_core"/>
</dbReference>
<comment type="caution">
    <text evidence="10">The sequence shown here is derived from an EMBL/GenBank/DDBJ whole genome shotgun (WGS) entry which is preliminary data.</text>
</comment>
<dbReference type="Gene3D" id="3.40.50.300">
    <property type="entry name" value="P-loop containing nucleotide triphosphate hydrolases"/>
    <property type="match status" value="2"/>
</dbReference>